<dbReference type="SUPFAM" id="SSF52518">
    <property type="entry name" value="Thiamin diphosphate-binding fold (THDP-binding)"/>
    <property type="match status" value="2"/>
</dbReference>
<dbReference type="InterPro" id="IPR000399">
    <property type="entry name" value="TPP-bd_CS"/>
</dbReference>
<keyword evidence="9" id="KW-1185">Reference proteome</keyword>
<protein>
    <submittedName>
        <fullName evidence="8">Thiamine pyrophosphate-binding protein</fullName>
    </submittedName>
</protein>
<accession>A0ABY8BX63</accession>
<dbReference type="Gene3D" id="3.40.50.970">
    <property type="match status" value="2"/>
</dbReference>
<dbReference type="InterPro" id="IPR029061">
    <property type="entry name" value="THDP-binding"/>
</dbReference>
<dbReference type="InterPro" id="IPR011766">
    <property type="entry name" value="TPP_enzyme_TPP-bd"/>
</dbReference>
<gene>
    <name evidence="8" type="ORF">PU630_16310</name>
</gene>
<evidence type="ECO:0000259" key="5">
    <source>
        <dbReference type="Pfam" id="PF00205"/>
    </source>
</evidence>
<dbReference type="Proteomes" id="UP001214553">
    <property type="component" value="Chromosome"/>
</dbReference>
<evidence type="ECO:0000256" key="2">
    <source>
        <dbReference type="ARBA" id="ARBA00007812"/>
    </source>
</evidence>
<proteinExistence type="inferred from homology"/>
<dbReference type="InterPro" id="IPR029035">
    <property type="entry name" value="DHS-like_NAD/FAD-binding_dom"/>
</dbReference>
<dbReference type="Pfam" id="PF02776">
    <property type="entry name" value="TPP_enzyme_N"/>
    <property type="match status" value="1"/>
</dbReference>
<evidence type="ECO:0000259" key="6">
    <source>
        <dbReference type="Pfam" id="PF02775"/>
    </source>
</evidence>
<evidence type="ECO:0000259" key="7">
    <source>
        <dbReference type="Pfam" id="PF02776"/>
    </source>
</evidence>
<dbReference type="EMBL" id="CP119108">
    <property type="protein sequence ID" value="WEG08784.1"/>
    <property type="molecule type" value="Genomic_DNA"/>
</dbReference>
<dbReference type="CDD" id="cd07035">
    <property type="entry name" value="TPP_PYR_POX_like"/>
    <property type="match status" value="1"/>
</dbReference>
<organism evidence="8 9">
    <name type="scientific">Microbacterium horticulturae</name>
    <dbReference type="NCBI Taxonomy" id="3028316"/>
    <lineage>
        <taxon>Bacteria</taxon>
        <taxon>Bacillati</taxon>
        <taxon>Actinomycetota</taxon>
        <taxon>Actinomycetes</taxon>
        <taxon>Micrococcales</taxon>
        <taxon>Microbacteriaceae</taxon>
        <taxon>Microbacterium</taxon>
    </lineage>
</organism>
<dbReference type="SUPFAM" id="SSF52467">
    <property type="entry name" value="DHS-like NAD/FAD-binding domain"/>
    <property type="match status" value="1"/>
</dbReference>
<dbReference type="PANTHER" id="PTHR18968:SF13">
    <property type="entry name" value="ACETOLACTATE SYNTHASE CATALYTIC SUBUNIT, MITOCHONDRIAL"/>
    <property type="match status" value="1"/>
</dbReference>
<evidence type="ECO:0000256" key="3">
    <source>
        <dbReference type="ARBA" id="ARBA00023052"/>
    </source>
</evidence>
<reference evidence="8 9" key="1">
    <citation type="submission" date="2023-03" db="EMBL/GenBank/DDBJ databases">
        <title>Genome sequence of Microbacterium sp. KACC 23027.</title>
        <authorList>
            <person name="Kim S."/>
            <person name="Heo J."/>
            <person name="Kwon S.-W."/>
        </authorList>
    </citation>
    <scope>NUCLEOTIDE SEQUENCE [LARGE SCALE GENOMIC DNA]</scope>
    <source>
        <strain evidence="8 9">KACC 23027</strain>
    </source>
</reference>
<dbReference type="PROSITE" id="PS00187">
    <property type="entry name" value="TPP_ENZYMES"/>
    <property type="match status" value="1"/>
</dbReference>
<evidence type="ECO:0000256" key="4">
    <source>
        <dbReference type="RuleBase" id="RU362132"/>
    </source>
</evidence>
<dbReference type="InterPro" id="IPR045229">
    <property type="entry name" value="TPP_enz"/>
</dbReference>
<feature type="domain" description="Thiamine pyrophosphate enzyme N-terminal TPP-binding" evidence="7">
    <location>
        <begin position="3"/>
        <end position="114"/>
    </location>
</feature>
<evidence type="ECO:0000313" key="8">
    <source>
        <dbReference type="EMBL" id="WEG08784.1"/>
    </source>
</evidence>
<dbReference type="PANTHER" id="PTHR18968">
    <property type="entry name" value="THIAMINE PYROPHOSPHATE ENZYMES"/>
    <property type="match status" value="1"/>
</dbReference>
<dbReference type="Gene3D" id="3.40.50.1220">
    <property type="entry name" value="TPP-binding domain"/>
    <property type="match status" value="1"/>
</dbReference>
<sequence length="559" mass="58507">MTTTADAIAGVLVAHGTTHVFGLMGDGNMRLIEPIAARGIQVVEVRHESNAVAMAEGYSWSSGRTGVATVTHGPGLTHTATSLIVAARNRSPVVLLAGETPSGYTGAQEFDQQAFVTACEAEYRLVGPDDDGGFVVATALRDAARWRKPIVVGIPADLLHAQPGASEGLRSNLEERLATDADSEAAAAGLLEVLASSVRPVLLAGRGVVESGTRDLVVRVAEQFGAVLATTLPAKGLFDGHPQNLGIAGGLADPEAERVFVSADVVVGIGSTIGASTTRSGRLFPEAETYRLDRRADAPVRPTDAHLVLGEARRVLTELAEQADAIGDRRRPWFRPISPWPSNWASDFEQYAPNIPEGTVDPRKAVIELDAILPDDALIVIANGHSSGFASALLRGSGPRTTLLAQGFGSIGQGMTTAIGVASGAPDRRVVVFEGDAGFMMHAQELDTAVRAGVRLTAVVFNDEALGTEYHRLAADDGQAELAVIRAPGIAEFAIAAGAYAARAASLADVAPALKAALAEKFAVVELTTARSVESRHLRWRRLPAPEPVHTQLSKGGRS</sequence>
<feature type="domain" description="Thiamine pyrophosphate enzyme central" evidence="5">
    <location>
        <begin position="190"/>
        <end position="294"/>
    </location>
</feature>
<name>A0ABY8BX63_9MICO</name>
<comment type="cofactor">
    <cofactor evidence="1">
        <name>thiamine diphosphate</name>
        <dbReference type="ChEBI" id="CHEBI:58937"/>
    </cofactor>
</comment>
<comment type="similarity">
    <text evidence="2 4">Belongs to the TPP enzyme family.</text>
</comment>
<dbReference type="RefSeq" id="WP_275278111.1">
    <property type="nucleotide sequence ID" value="NZ_CP119108.1"/>
</dbReference>
<evidence type="ECO:0000256" key="1">
    <source>
        <dbReference type="ARBA" id="ARBA00001964"/>
    </source>
</evidence>
<feature type="domain" description="Thiamine pyrophosphate enzyme TPP-binding" evidence="6">
    <location>
        <begin position="384"/>
        <end position="526"/>
    </location>
</feature>
<dbReference type="Pfam" id="PF02775">
    <property type="entry name" value="TPP_enzyme_C"/>
    <property type="match status" value="1"/>
</dbReference>
<keyword evidence="3 4" id="KW-0786">Thiamine pyrophosphate</keyword>
<dbReference type="CDD" id="cd00568">
    <property type="entry name" value="TPP_enzymes"/>
    <property type="match status" value="1"/>
</dbReference>
<dbReference type="InterPro" id="IPR012000">
    <property type="entry name" value="Thiamin_PyroP_enz_cen_dom"/>
</dbReference>
<evidence type="ECO:0000313" key="9">
    <source>
        <dbReference type="Proteomes" id="UP001214553"/>
    </source>
</evidence>
<dbReference type="InterPro" id="IPR012001">
    <property type="entry name" value="Thiamin_PyroP_enz_TPP-bd_dom"/>
</dbReference>
<dbReference type="Pfam" id="PF00205">
    <property type="entry name" value="TPP_enzyme_M"/>
    <property type="match status" value="1"/>
</dbReference>